<evidence type="ECO:0000313" key="4">
    <source>
        <dbReference type="Proteomes" id="UP000829758"/>
    </source>
</evidence>
<evidence type="ECO:0000313" key="5">
    <source>
        <dbReference type="Proteomes" id="UP001155145"/>
    </source>
</evidence>
<protein>
    <submittedName>
        <fullName evidence="2">PLDc N-terminal domain-containing protein</fullName>
    </submittedName>
</protein>
<keyword evidence="1" id="KW-0812">Transmembrane</keyword>
<keyword evidence="1" id="KW-1133">Transmembrane helix</keyword>
<gene>
    <name evidence="2" type="ORF">LJ755_03540</name>
    <name evidence="3" type="ORF">MUK71_07155</name>
</gene>
<reference evidence="2" key="1">
    <citation type="submission" date="2021-10" db="EMBL/GenBank/DDBJ databases">
        <title>Novel species in genus Arthrobacter.</title>
        <authorList>
            <person name="Liu Y."/>
        </authorList>
    </citation>
    <scope>NUCLEOTIDE SEQUENCE</scope>
    <source>
        <strain evidence="4">zg-Y462</strain>
        <strain evidence="2">Zg-Y462</strain>
    </source>
</reference>
<feature type="transmembrane region" description="Helical" evidence="1">
    <location>
        <begin position="7"/>
        <end position="27"/>
    </location>
</feature>
<dbReference type="AlphaFoldDB" id="A0A9X1M687"/>
<evidence type="ECO:0000313" key="3">
    <source>
        <dbReference type="EMBL" id="UON93374.1"/>
    </source>
</evidence>
<accession>A0A9X1M687</accession>
<dbReference type="GO" id="GO:0005886">
    <property type="term" value="C:plasma membrane"/>
    <property type="evidence" value="ECO:0007669"/>
    <property type="project" value="UniProtKB-SubCell"/>
</dbReference>
<proteinExistence type="predicted"/>
<name>A0A9X1M687_9MICC</name>
<organism evidence="2 5">
    <name type="scientific">Arthrobacter zhangbolii</name>
    <dbReference type="NCBI Taxonomy" id="2886936"/>
    <lineage>
        <taxon>Bacteria</taxon>
        <taxon>Bacillati</taxon>
        <taxon>Actinomycetota</taxon>
        <taxon>Actinomycetes</taxon>
        <taxon>Micrococcales</taxon>
        <taxon>Micrococcaceae</taxon>
        <taxon>Arthrobacter</taxon>
    </lineage>
</organism>
<dbReference type="Proteomes" id="UP000829758">
    <property type="component" value="Chromosome"/>
</dbReference>
<evidence type="ECO:0000256" key="1">
    <source>
        <dbReference type="SAM" id="Phobius"/>
    </source>
</evidence>
<feature type="transmembrane region" description="Helical" evidence="1">
    <location>
        <begin position="39"/>
        <end position="62"/>
    </location>
</feature>
<dbReference type="EMBL" id="JAJFZT010000001">
    <property type="protein sequence ID" value="MCC3271801.1"/>
    <property type="molecule type" value="Genomic_DNA"/>
</dbReference>
<dbReference type="Proteomes" id="UP001155145">
    <property type="component" value="Unassembled WGS sequence"/>
</dbReference>
<keyword evidence="4" id="KW-1185">Reference proteome</keyword>
<dbReference type="EMBL" id="CP094984">
    <property type="protein sequence ID" value="UON93374.1"/>
    <property type="molecule type" value="Genomic_DNA"/>
</dbReference>
<evidence type="ECO:0000313" key="2">
    <source>
        <dbReference type="EMBL" id="MCC3271801.1"/>
    </source>
</evidence>
<dbReference type="RefSeq" id="WP_227927993.1">
    <property type="nucleotide sequence ID" value="NZ_CP094984.1"/>
</dbReference>
<keyword evidence="1" id="KW-0472">Membrane</keyword>
<sequence length="125" mass="14356">MTFWESIWSIVVAFLFVAYLILLFQIISDLFRDRELGGFAKAVWVFFLFFAPFITALAYIIARGRGMALRSEQRAREVTEQNESYIRRVADSTSPAQQIASAHDLLEEGQITEPEFERLKSLALS</sequence>